<gene>
    <name evidence="10" type="ORF">F0P94_12030</name>
</gene>
<name>A0A5N1IWA1_9BACT</name>
<feature type="transmembrane region" description="Helical" evidence="8">
    <location>
        <begin position="32"/>
        <end position="49"/>
    </location>
</feature>
<evidence type="ECO:0000256" key="8">
    <source>
        <dbReference type="SAM" id="Phobius"/>
    </source>
</evidence>
<feature type="transmembrane region" description="Helical" evidence="8">
    <location>
        <begin position="92"/>
        <end position="113"/>
    </location>
</feature>
<feature type="domain" description="RCK C-terminal" evidence="9">
    <location>
        <begin position="587"/>
        <end position="671"/>
    </location>
</feature>
<dbReference type="InterPro" id="IPR006153">
    <property type="entry name" value="Cation/H_exchanger_TM"/>
</dbReference>
<evidence type="ECO:0000256" key="3">
    <source>
        <dbReference type="ARBA" id="ARBA00022448"/>
    </source>
</evidence>
<keyword evidence="3" id="KW-0813">Transport</keyword>
<organism evidence="10 11">
    <name type="scientific">Adhaeribacter soli</name>
    <dbReference type="NCBI Taxonomy" id="2607655"/>
    <lineage>
        <taxon>Bacteria</taxon>
        <taxon>Pseudomonadati</taxon>
        <taxon>Bacteroidota</taxon>
        <taxon>Cytophagia</taxon>
        <taxon>Cytophagales</taxon>
        <taxon>Hymenobacteraceae</taxon>
        <taxon>Adhaeribacter</taxon>
    </lineage>
</organism>
<accession>A0A5N1IWA1</accession>
<dbReference type="EMBL" id="VTWT01000006">
    <property type="protein sequence ID" value="KAA9332729.1"/>
    <property type="molecule type" value="Genomic_DNA"/>
</dbReference>
<feature type="transmembrane region" description="Helical" evidence="8">
    <location>
        <begin position="61"/>
        <end position="80"/>
    </location>
</feature>
<evidence type="ECO:0000256" key="1">
    <source>
        <dbReference type="ARBA" id="ARBA00004141"/>
    </source>
</evidence>
<keyword evidence="5 8" id="KW-0812">Transmembrane</keyword>
<dbReference type="GO" id="GO:0006813">
    <property type="term" value="P:potassium ion transport"/>
    <property type="evidence" value="ECO:0007669"/>
    <property type="project" value="UniProtKB-KW"/>
</dbReference>
<feature type="transmembrane region" description="Helical" evidence="8">
    <location>
        <begin position="500"/>
        <end position="521"/>
    </location>
</feature>
<comment type="subcellular location">
    <subcellularLocation>
        <location evidence="1">Membrane</location>
        <topology evidence="1">Multi-pass membrane protein</topology>
    </subcellularLocation>
</comment>
<keyword evidence="4" id="KW-0630">Potassium</keyword>
<feature type="transmembrane region" description="Helical" evidence="8">
    <location>
        <begin position="274"/>
        <end position="293"/>
    </location>
</feature>
<proteinExistence type="inferred from homology"/>
<evidence type="ECO:0000256" key="5">
    <source>
        <dbReference type="ARBA" id="ARBA00022692"/>
    </source>
</evidence>
<dbReference type="SUPFAM" id="SSF116726">
    <property type="entry name" value="TrkA C-terminal domain-like"/>
    <property type="match status" value="2"/>
</dbReference>
<reference evidence="10 11" key="1">
    <citation type="submission" date="2019-09" db="EMBL/GenBank/DDBJ databases">
        <title>Genome sequence of Adhaeribacter sp. M2.</title>
        <authorList>
            <person name="Srinivasan S."/>
        </authorList>
    </citation>
    <scope>NUCLEOTIDE SEQUENCE [LARGE SCALE GENOMIC DNA]</scope>
    <source>
        <strain evidence="10 11">M2</strain>
    </source>
</reference>
<feature type="transmembrane region" description="Helical" evidence="8">
    <location>
        <begin position="299"/>
        <end position="320"/>
    </location>
</feature>
<dbReference type="AlphaFoldDB" id="A0A5N1IWA1"/>
<dbReference type="PANTHER" id="PTHR42751:SF3">
    <property type="entry name" value="SODIUM_GLUTAMATE SYMPORTER"/>
    <property type="match status" value="1"/>
</dbReference>
<evidence type="ECO:0000256" key="7">
    <source>
        <dbReference type="ARBA" id="ARBA00023136"/>
    </source>
</evidence>
<sequence length="756" mass="84014">MGHLPKLIEDLGLILIVAAITTLLFRRIKQPLVLGYIIAGLLVGPHLSLTPTVIDTENVETLAEIGVIFLLFSLGLEFSFKKLMRVGGSASITAFVEILFITITGYFLGYFMGWSTMDSLFLGGMLASSSTTIIIKAFDELGVKTKMYARIVFGVLVVEDIVVILLMVLLSTVAVTKQFEGTEMVFTVLKLLFFLALWFIAGIFLLPTLLRKAKPLLDEETLLVLSIGLCLGMVILATQVGFSAELGAFIMGSILAETTAAEKVEHILTPVKNLFGAIFFVSVGMLIDPAAMVEYRWPILFVTLLTLFGKFFSTTLGALLSGQPLKQAVEVGMSMAQIGEFAFIVAALGLSLGVTSDFIFPVAVGASAITTFTTPYMIKYSDHMYYFLARILPQKWILALNNYSTGTQNIQAESTWKKLTKSYLNIGLTNGIMLLALLLVSVNFLLPFLNRHLENDMLSSIAALVISLGIAAPFLWALMTKQPNKMDIKELWLDPEYSRGPLLVLQLLRMALGILIITIWVDRLFTTSLAILIAVPIIVFILFLFSRRIQAFYQRLELRFINNLNARETAEAEALRSSENILTKHFSPQSDLSPWDAHLVDLEVNPQAQYVGHTLLELAWRENYGINIAYIKRGDKLIYAPGKNNKLLPYDRVGIIATDAQMQAFKPIFDALEEVDTAEHNVEDIGLQKIVVDEHNRLKGHTVLSSGIRERTNGLIVGIQRNNERILNPTSTTTFEWGDIVWIVGEKKKIQKLNMA</sequence>
<dbReference type="PANTHER" id="PTHR42751">
    <property type="entry name" value="SODIUM/HYDROGEN EXCHANGER FAMILY/TRKA DOMAIN PROTEIN"/>
    <property type="match status" value="1"/>
</dbReference>
<feature type="transmembrane region" description="Helical" evidence="8">
    <location>
        <begin position="423"/>
        <end position="446"/>
    </location>
</feature>
<dbReference type="RefSeq" id="WP_150904142.1">
    <property type="nucleotide sequence ID" value="NZ_VTWT01000006.1"/>
</dbReference>
<dbReference type="GO" id="GO:1902600">
    <property type="term" value="P:proton transmembrane transport"/>
    <property type="evidence" value="ECO:0007669"/>
    <property type="project" value="InterPro"/>
</dbReference>
<keyword evidence="7 8" id="KW-0472">Membrane</keyword>
<feature type="domain" description="RCK C-terminal" evidence="9">
    <location>
        <begin position="675"/>
        <end position="756"/>
    </location>
</feature>
<dbReference type="InterPro" id="IPR038770">
    <property type="entry name" value="Na+/solute_symporter_sf"/>
</dbReference>
<dbReference type="InterPro" id="IPR006037">
    <property type="entry name" value="RCK_C"/>
</dbReference>
<dbReference type="GO" id="GO:0016020">
    <property type="term" value="C:membrane"/>
    <property type="evidence" value="ECO:0007669"/>
    <property type="project" value="UniProtKB-SubCell"/>
</dbReference>
<feature type="transmembrane region" description="Helical" evidence="8">
    <location>
        <begin position="119"/>
        <end position="139"/>
    </location>
</feature>
<evidence type="ECO:0000313" key="10">
    <source>
        <dbReference type="EMBL" id="KAA9332729.1"/>
    </source>
</evidence>
<keyword evidence="4" id="KW-0406">Ion transport</keyword>
<dbReference type="Gene3D" id="1.20.1530.20">
    <property type="match status" value="1"/>
</dbReference>
<dbReference type="GO" id="GO:0015297">
    <property type="term" value="F:antiporter activity"/>
    <property type="evidence" value="ECO:0007669"/>
    <property type="project" value="InterPro"/>
</dbReference>
<feature type="transmembrane region" description="Helical" evidence="8">
    <location>
        <begin position="6"/>
        <end position="25"/>
    </location>
</feature>
<feature type="transmembrane region" description="Helical" evidence="8">
    <location>
        <begin position="222"/>
        <end position="240"/>
    </location>
</feature>
<evidence type="ECO:0000313" key="11">
    <source>
        <dbReference type="Proteomes" id="UP000326570"/>
    </source>
</evidence>
<feature type="transmembrane region" description="Helical" evidence="8">
    <location>
        <begin position="527"/>
        <end position="545"/>
    </location>
</feature>
<dbReference type="Gene3D" id="3.30.70.1450">
    <property type="entry name" value="Regulator of K+ conductance, C-terminal domain"/>
    <property type="match status" value="2"/>
</dbReference>
<evidence type="ECO:0000259" key="9">
    <source>
        <dbReference type="PROSITE" id="PS51202"/>
    </source>
</evidence>
<evidence type="ECO:0000256" key="2">
    <source>
        <dbReference type="ARBA" id="ARBA00005551"/>
    </source>
</evidence>
<protein>
    <submittedName>
        <fullName evidence="10">Sodium:proton antiporter</fullName>
    </submittedName>
</protein>
<keyword evidence="11" id="KW-1185">Reference proteome</keyword>
<dbReference type="Proteomes" id="UP000326570">
    <property type="component" value="Unassembled WGS sequence"/>
</dbReference>
<dbReference type="PROSITE" id="PS51202">
    <property type="entry name" value="RCK_C"/>
    <property type="match status" value="2"/>
</dbReference>
<keyword evidence="6 8" id="KW-1133">Transmembrane helix</keyword>
<dbReference type="InterPro" id="IPR036721">
    <property type="entry name" value="RCK_C_sf"/>
</dbReference>
<feature type="transmembrane region" description="Helical" evidence="8">
    <location>
        <begin position="332"/>
        <end position="352"/>
    </location>
</feature>
<keyword evidence="4" id="KW-0633">Potassium transport</keyword>
<feature type="transmembrane region" description="Helical" evidence="8">
    <location>
        <begin position="191"/>
        <end position="210"/>
    </location>
</feature>
<comment type="similarity">
    <text evidence="2">Belongs to the monovalent cation:proton antiporter 2 (CPA2) transporter (TC 2.A.37) family.</text>
</comment>
<dbReference type="Pfam" id="PF00999">
    <property type="entry name" value="Na_H_Exchanger"/>
    <property type="match status" value="1"/>
</dbReference>
<dbReference type="Pfam" id="PF02080">
    <property type="entry name" value="TrkA_C"/>
    <property type="match status" value="2"/>
</dbReference>
<comment type="caution">
    <text evidence="10">The sequence shown here is derived from an EMBL/GenBank/DDBJ whole genome shotgun (WGS) entry which is preliminary data.</text>
</comment>
<feature type="transmembrane region" description="Helical" evidence="8">
    <location>
        <begin position="151"/>
        <end position="171"/>
    </location>
</feature>
<feature type="transmembrane region" description="Helical" evidence="8">
    <location>
        <begin position="458"/>
        <end position="479"/>
    </location>
</feature>
<evidence type="ECO:0000256" key="6">
    <source>
        <dbReference type="ARBA" id="ARBA00022989"/>
    </source>
</evidence>
<dbReference type="GO" id="GO:0008324">
    <property type="term" value="F:monoatomic cation transmembrane transporter activity"/>
    <property type="evidence" value="ECO:0007669"/>
    <property type="project" value="InterPro"/>
</dbReference>
<evidence type="ECO:0000256" key="4">
    <source>
        <dbReference type="ARBA" id="ARBA00022538"/>
    </source>
</evidence>